<dbReference type="PANTHER" id="PTHR30061">
    <property type="entry name" value="MALTOSE-BINDING PERIPLASMIC PROTEIN"/>
    <property type="match status" value="1"/>
</dbReference>
<dbReference type="PROSITE" id="PS51257">
    <property type="entry name" value="PROKAR_LIPOPROTEIN"/>
    <property type="match status" value="1"/>
</dbReference>
<name>A0A7X2ZDQ7_9BACL</name>
<accession>A0A7X2ZDQ7</accession>
<organism evidence="5 6">
    <name type="scientific">Paenibacillus validus</name>
    <dbReference type="NCBI Taxonomy" id="44253"/>
    <lineage>
        <taxon>Bacteria</taxon>
        <taxon>Bacillati</taxon>
        <taxon>Bacillota</taxon>
        <taxon>Bacilli</taxon>
        <taxon>Bacillales</taxon>
        <taxon>Paenibacillaceae</taxon>
        <taxon>Paenibacillus</taxon>
    </lineage>
</organism>
<keyword evidence="6" id="KW-1185">Reference proteome</keyword>
<dbReference type="GO" id="GO:0015768">
    <property type="term" value="P:maltose transport"/>
    <property type="evidence" value="ECO:0007669"/>
    <property type="project" value="TreeGrafter"/>
</dbReference>
<dbReference type="Gene3D" id="3.40.190.10">
    <property type="entry name" value="Periplasmic binding protein-like II"/>
    <property type="match status" value="1"/>
</dbReference>
<evidence type="ECO:0000256" key="3">
    <source>
        <dbReference type="ARBA" id="ARBA00022729"/>
    </source>
</evidence>
<proteinExistence type="inferred from homology"/>
<evidence type="ECO:0000256" key="4">
    <source>
        <dbReference type="SAM" id="SignalP"/>
    </source>
</evidence>
<dbReference type="CDD" id="cd13585">
    <property type="entry name" value="PBP2_TMBP_like"/>
    <property type="match status" value="1"/>
</dbReference>
<feature type="chain" id="PRO_5038670063" evidence="4">
    <location>
        <begin position="20"/>
        <end position="447"/>
    </location>
</feature>
<feature type="signal peptide" evidence="4">
    <location>
        <begin position="1"/>
        <end position="19"/>
    </location>
</feature>
<gene>
    <name evidence="5" type="ORF">GNP93_16985</name>
</gene>
<dbReference type="AlphaFoldDB" id="A0A7X2ZDQ7"/>
<dbReference type="Pfam" id="PF01547">
    <property type="entry name" value="SBP_bac_1"/>
    <property type="match status" value="1"/>
</dbReference>
<keyword evidence="2" id="KW-0813">Transport</keyword>
<dbReference type="GO" id="GO:0055052">
    <property type="term" value="C:ATP-binding cassette (ABC) transporter complex, substrate-binding subunit-containing"/>
    <property type="evidence" value="ECO:0007669"/>
    <property type="project" value="TreeGrafter"/>
</dbReference>
<evidence type="ECO:0000256" key="2">
    <source>
        <dbReference type="ARBA" id="ARBA00022448"/>
    </source>
</evidence>
<dbReference type="GO" id="GO:0042956">
    <property type="term" value="P:maltodextrin transmembrane transport"/>
    <property type="evidence" value="ECO:0007669"/>
    <property type="project" value="TreeGrafter"/>
</dbReference>
<reference evidence="5 6" key="1">
    <citation type="submission" date="2019-11" db="EMBL/GenBank/DDBJ databases">
        <title>Draft genome sequences of five Paenibacillus species of dairy origin.</title>
        <authorList>
            <person name="Olajide A.M."/>
            <person name="Chen S."/>
            <person name="Lapointe G."/>
        </authorList>
    </citation>
    <scope>NUCLEOTIDE SEQUENCE [LARGE SCALE GENOMIC DNA]</scope>
    <source>
        <strain evidence="5 6">2CS3</strain>
    </source>
</reference>
<evidence type="ECO:0000256" key="1">
    <source>
        <dbReference type="ARBA" id="ARBA00008520"/>
    </source>
</evidence>
<comment type="caution">
    <text evidence="5">The sequence shown here is derived from an EMBL/GenBank/DDBJ whole genome shotgun (WGS) entry which is preliminary data.</text>
</comment>
<dbReference type="SUPFAM" id="SSF53850">
    <property type="entry name" value="Periplasmic binding protein-like II"/>
    <property type="match status" value="1"/>
</dbReference>
<protein>
    <submittedName>
        <fullName evidence="5">Extracellular solute-binding protein</fullName>
    </submittedName>
</protein>
<dbReference type="PANTHER" id="PTHR30061:SF50">
    <property type="entry name" value="MALTOSE_MALTODEXTRIN-BINDING PERIPLASMIC PROTEIN"/>
    <property type="match status" value="1"/>
</dbReference>
<keyword evidence="3 4" id="KW-0732">Signal</keyword>
<evidence type="ECO:0000313" key="6">
    <source>
        <dbReference type="Proteomes" id="UP000450917"/>
    </source>
</evidence>
<dbReference type="InterPro" id="IPR006059">
    <property type="entry name" value="SBP"/>
</dbReference>
<sequence length="447" mass="49168">MKKIVSVLLIAMLAFTAIAGCSSGNQPVPEAKTPDNTGSDKQAKTEITIMVLGEWLKDLQVLVGKFEEANPDIKVSVVSLPFRQLFEGIEVQMNSKKPTFDLFTVDGPLVANYTAKGFLEPLDSYITAEQKGKLIDSSVQLGTFNGKFMASPLNTSSQLLYYNKDILTAKGVTPPSSDPKERWTWEKLVEEGKKLTYDSNGDGQTDVFGFSFQQIGRPYQVLPLAHSLGAKVISDNGIQASGFTNSPEMVQASKFYFDLFNTWKISPKISPDVSIDYFATGKVAMFVGGTALLKQLQDKGLSFGYAPIPYFDGQKPATPTGSWHLGISQFSTKKEAAAKFIQYATVGEGSKVWFEQRNEIPANKELLDAIDKEAKFNEFPASGLRLAAYEAKNTSVSRPSTPGYLEWESLLNKAYEDIKNGSEPKSALDNAADQIDRQLKKYETIAK</sequence>
<dbReference type="Proteomes" id="UP000450917">
    <property type="component" value="Unassembled WGS sequence"/>
</dbReference>
<dbReference type="EMBL" id="WNZX01000014">
    <property type="protein sequence ID" value="MUG72368.1"/>
    <property type="molecule type" value="Genomic_DNA"/>
</dbReference>
<comment type="similarity">
    <text evidence="1">Belongs to the bacterial solute-binding protein 1 family.</text>
</comment>
<evidence type="ECO:0000313" key="5">
    <source>
        <dbReference type="EMBL" id="MUG72368.1"/>
    </source>
</evidence>
<dbReference type="RefSeq" id="WP_127610551.1">
    <property type="nucleotide sequence ID" value="NZ_JARTHJ010000116.1"/>
</dbReference>
<dbReference type="GO" id="GO:1901982">
    <property type="term" value="F:maltose binding"/>
    <property type="evidence" value="ECO:0007669"/>
    <property type="project" value="TreeGrafter"/>
</dbReference>